<evidence type="ECO:0000313" key="1">
    <source>
        <dbReference type="EMBL" id="KOR48883.1"/>
    </source>
</evidence>
<reference evidence="1 2" key="1">
    <citation type="submission" date="2015-07" db="EMBL/GenBank/DDBJ databases">
        <authorList>
            <consortium name="Consortium for Microbial Forensics and Genomics (microFORGE)"/>
            <person name="Knight B.M."/>
            <person name="Roberts D.P."/>
            <person name="Lin D."/>
            <person name="Hari K."/>
            <person name="Fletcher J."/>
            <person name="Melcher U."/>
            <person name="Blagden T."/>
            <person name="Winegar R.A."/>
        </authorList>
    </citation>
    <scope>NUCLEOTIDE SEQUENCE [LARGE SCALE GENOMIC DNA]</scope>
    <source>
        <strain evidence="1 2">X11-5A</strain>
    </source>
</reference>
<name>A0AAP0ZPQ4_9XANT</name>
<dbReference type="AlphaFoldDB" id="A0AAP0ZPQ4"/>
<sequence length="193" mass="20588">MQLCRMRENMPPHAAEIAFRASAHTCAGNADCVEHIDLVARIAADRIQAHPGNEADGRSTAEFAAAVRQFDPVMTVRAGMTWRHFHRQALSVFGPGAQHAGVDAVAGGAGEIAATRLAHADAVQRRHAVVVALTRKAGVVACIECGHLIDRATLLTGADRRLCAIADPAVCSHQAGIRLRCQVRAVLRQLQAK</sequence>
<proteinExistence type="predicted"/>
<protein>
    <submittedName>
        <fullName evidence="1">Uncharacterized protein</fullName>
    </submittedName>
</protein>
<gene>
    <name evidence="1" type="ORF">ADT25_02210</name>
</gene>
<accession>A0AAP0ZPQ4</accession>
<comment type="caution">
    <text evidence="1">The sequence shown here is derived from an EMBL/GenBank/DDBJ whole genome shotgun (WGS) entry which is preliminary data.</text>
</comment>
<dbReference type="EMBL" id="LHUJ01000040">
    <property type="protein sequence ID" value="KOR48883.1"/>
    <property type="molecule type" value="Genomic_DNA"/>
</dbReference>
<evidence type="ECO:0000313" key="2">
    <source>
        <dbReference type="Proteomes" id="UP000036790"/>
    </source>
</evidence>
<organism evidence="1 2">
    <name type="scientific">Xanthomonas oryzae</name>
    <dbReference type="NCBI Taxonomy" id="347"/>
    <lineage>
        <taxon>Bacteria</taxon>
        <taxon>Pseudomonadati</taxon>
        <taxon>Pseudomonadota</taxon>
        <taxon>Gammaproteobacteria</taxon>
        <taxon>Lysobacterales</taxon>
        <taxon>Lysobacteraceae</taxon>
        <taxon>Xanthomonas</taxon>
    </lineage>
</organism>
<dbReference type="Proteomes" id="UP000036790">
    <property type="component" value="Unassembled WGS sequence"/>
</dbReference>
<reference evidence="1 2" key="2">
    <citation type="submission" date="2015-09" db="EMBL/GenBank/DDBJ databases">
        <title>Draft genome sequence of Xanthomonas oryzae pv. USA str. X11-5A.</title>
        <authorList>
            <person name="Knight B.M."/>
            <person name="Roberts D.P."/>
            <person name="Lin D."/>
            <person name="Hari K."/>
            <person name="Fletcher J."/>
            <person name="Melcher U."/>
            <person name="Blagden T."/>
            <person name="Winegar R.A."/>
        </authorList>
    </citation>
    <scope>NUCLEOTIDE SEQUENCE [LARGE SCALE GENOMIC DNA]</scope>
    <source>
        <strain evidence="1 2">X11-5A</strain>
    </source>
</reference>